<keyword evidence="3" id="KW-1185">Reference proteome</keyword>
<dbReference type="RefSeq" id="XP_038740457.1">
    <property type="nucleotide sequence ID" value="XM_038894127.1"/>
</dbReference>
<proteinExistence type="predicted"/>
<evidence type="ECO:0000313" key="3">
    <source>
        <dbReference type="Proteomes" id="UP000781932"/>
    </source>
</evidence>
<dbReference type="GeneID" id="62167201"/>
<dbReference type="EMBL" id="JAATWM020000048">
    <property type="protein sequence ID" value="KAF9870996.1"/>
    <property type="molecule type" value="Genomic_DNA"/>
</dbReference>
<feature type="compositionally biased region" description="Polar residues" evidence="1">
    <location>
        <begin position="1"/>
        <end position="13"/>
    </location>
</feature>
<protein>
    <submittedName>
        <fullName evidence="2">Uncharacterized protein</fullName>
    </submittedName>
</protein>
<organism evidence="2 3">
    <name type="scientific">Colletotrichum karsti</name>
    <dbReference type="NCBI Taxonomy" id="1095194"/>
    <lineage>
        <taxon>Eukaryota</taxon>
        <taxon>Fungi</taxon>
        <taxon>Dikarya</taxon>
        <taxon>Ascomycota</taxon>
        <taxon>Pezizomycotina</taxon>
        <taxon>Sordariomycetes</taxon>
        <taxon>Hypocreomycetidae</taxon>
        <taxon>Glomerellales</taxon>
        <taxon>Glomerellaceae</taxon>
        <taxon>Colletotrichum</taxon>
        <taxon>Colletotrichum boninense species complex</taxon>
    </lineage>
</organism>
<reference evidence="2" key="2">
    <citation type="submission" date="2020-11" db="EMBL/GenBank/DDBJ databases">
        <title>Whole genome sequencing of Colletotrichum sp.</title>
        <authorList>
            <person name="Li H."/>
        </authorList>
    </citation>
    <scope>NUCLEOTIDE SEQUENCE</scope>
    <source>
        <strain evidence="2">CkLH20</strain>
    </source>
</reference>
<evidence type="ECO:0000313" key="2">
    <source>
        <dbReference type="EMBL" id="KAF9870996.1"/>
    </source>
</evidence>
<dbReference type="AlphaFoldDB" id="A0A9P6HZ21"/>
<accession>A0A9P6HZ21</accession>
<name>A0A9P6HZ21_9PEZI</name>
<evidence type="ECO:0000256" key="1">
    <source>
        <dbReference type="SAM" id="MobiDB-lite"/>
    </source>
</evidence>
<gene>
    <name evidence="2" type="ORF">CkaCkLH20_11413</name>
</gene>
<comment type="caution">
    <text evidence="2">The sequence shown here is derived from an EMBL/GenBank/DDBJ whole genome shotgun (WGS) entry which is preliminary data.</text>
</comment>
<reference evidence="2" key="1">
    <citation type="submission" date="2020-03" db="EMBL/GenBank/DDBJ databases">
        <authorList>
            <person name="He L."/>
        </authorList>
    </citation>
    <scope>NUCLEOTIDE SEQUENCE</scope>
    <source>
        <strain evidence="2">CkLH20</strain>
    </source>
</reference>
<feature type="region of interest" description="Disordered" evidence="1">
    <location>
        <begin position="1"/>
        <end position="24"/>
    </location>
</feature>
<sequence length="191" mass="21956">MEPAAVQQQNDGMAQQLPPALPPISRPTTTIAPHYLERICLSDMKDVPDSRLMEEGPILVGELDWAWNGRFWDPYYRRTEEYPGWRYSATNTPHFAQAVACMTRLTRKCVDLNFPLNLVYEKDNIMHMASSRFFNCFNYTLTPRVVNAAYDLLVALHPTRLLDLPPTDSDNDISIEAIQNLLELQKQAQEK</sequence>
<dbReference type="Proteomes" id="UP000781932">
    <property type="component" value="Unassembled WGS sequence"/>
</dbReference>